<reference evidence="2 3" key="1">
    <citation type="journal article" date="2023" name="Microbiol. Spectr.">
        <title>Symbiosis of Carpenter Bees with Uncharacterized Lactic Acid Bacteria Showing NAD Auxotrophy.</title>
        <authorList>
            <person name="Kawasaki S."/>
            <person name="Ozawa K."/>
            <person name="Mori T."/>
            <person name="Yamamoto A."/>
            <person name="Ito M."/>
            <person name="Ohkuma M."/>
            <person name="Sakamoto M."/>
            <person name="Matsutani M."/>
        </authorList>
    </citation>
    <scope>NUCLEOTIDE SEQUENCE [LARGE SCALE GENOMIC DNA]</scope>
    <source>
        <strain evidence="2 3">Kim32-2</strain>
    </source>
</reference>
<evidence type="ECO:0000313" key="2">
    <source>
        <dbReference type="EMBL" id="BDR60222.1"/>
    </source>
</evidence>
<keyword evidence="3" id="KW-1185">Reference proteome</keyword>
<dbReference type="EMBL" id="AP026803">
    <property type="protein sequence ID" value="BDR60222.1"/>
    <property type="molecule type" value="Genomic_DNA"/>
</dbReference>
<organism evidence="2 3">
    <name type="scientific">Lactobacillus xylocopicola</name>
    <dbReference type="NCBI Taxonomy" id="2976676"/>
    <lineage>
        <taxon>Bacteria</taxon>
        <taxon>Bacillati</taxon>
        <taxon>Bacillota</taxon>
        <taxon>Bacilli</taxon>
        <taxon>Lactobacillales</taxon>
        <taxon>Lactobacillaceae</taxon>
        <taxon>Lactobacillus</taxon>
    </lineage>
</organism>
<dbReference type="InterPro" id="IPR015943">
    <property type="entry name" value="WD40/YVTN_repeat-like_dom_sf"/>
</dbReference>
<name>A0ABM8BG37_9LACO</name>
<dbReference type="PANTHER" id="PTHR30344">
    <property type="entry name" value="6-PHOSPHOGLUCONOLACTONASE-RELATED"/>
    <property type="match status" value="1"/>
</dbReference>
<accession>A0ABM8BG37</accession>
<dbReference type="RefSeq" id="WP_317637934.1">
    <property type="nucleotide sequence ID" value="NZ_AP026803.1"/>
</dbReference>
<keyword evidence="2" id="KW-0413">Isomerase</keyword>
<dbReference type="InterPro" id="IPR050282">
    <property type="entry name" value="Cycloisomerase_2"/>
</dbReference>
<dbReference type="Proteomes" id="UP001321741">
    <property type="component" value="Chromosome"/>
</dbReference>
<proteinExistence type="inferred from homology"/>
<dbReference type="SUPFAM" id="SSF51004">
    <property type="entry name" value="C-terminal (heme d1) domain of cytochrome cd1-nitrite reductase"/>
    <property type="match status" value="1"/>
</dbReference>
<protein>
    <submittedName>
        <fullName evidence="2">Isomerase</fullName>
    </submittedName>
</protein>
<dbReference type="GO" id="GO:0016853">
    <property type="term" value="F:isomerase activity"/>
    <property type="evidence" value="ECO:0007669"/>
    <property type="project" value="UniProtKB-KW"/>
</dbReference>
<dbReference type="InterPro" id="IPR011048">
    <property type="entry name" value="Haem_d1_sf"/>
</dbReference>
<evidence type="ECO:0000256" key="1">
    <source>
        <dbReference type="ARBA" id="ARBA00005564"/>
    </source>
</evidence>
<dbReference type="PANTHER" id="PTHR30344:SF1">
    <property type="entry name" value="6-PHOSPHOGLUCONOLACTONASE"/>
    <property type="match status" value="1"/>
</dbReference>
<dbReference type="Gene3D" id="2.130.10.10">
    <property type="entry name" value="YVTN repeat-like/Quinoprotein amine dehydrogenase"/>
    <property type="match status" value="1"/>
</dbReference>
<dbReference type="Pfam" id="PF10282">
    <property type="entry name" value="Lactonase"/>
    <property type="match status" value="1"/>
</dbReference>
<gene>
    <name evidence="2" type="ORF">KIM322_04830</name>
</gene>
<evidence type="ECO:0000313" key="3">
    <source>
        <dbReference type="Proteomes" id="UP001321741"/>
    </source>
</evidence>
<sequence>MKLLIGGYTKNTSTGIYELPVIPTQDKPGLQLGPAKAVIKLGGPTYFVQDGNLLFTIKNAGDQGGIASYELSQGKYQAKDSYLTAGSSPAYISLNRTQKLLYTANYHTAVLAVFAYTSSGSLTLLDTVTHTADTLGPRPEQSDGPHPHYFDQTPAGNLVSCDLGNDRVDFYQLQNNHLEHRASYQNEPGFGSRHLVFSPDGAYFYVVGELASKINVVKFNEQDWSFTNIATYSTIPADFTGHNGAAAIKISHAGDFIYVSNRGHDSLTVFGVKQDHTLELRQRIASFGQFPRDFNWDQDEKYVVVANQNSNNATLYLRNSEDGCLTPLQKDVSVPEGTRVLFAE</sequence>
<comment type="similarity">
    <text evidence="1">Belongs to the cycloisomerase 2 family.</text>
</comment>
<dbReference type="InterPro" id="IPR019405">
    <property type="entry name" value="Lactonase_7-beta_prop"/>
</dbReference>